<dbReference type="InterPro" id="IPR012674">
    <property type="entry name" value="Calycin"/>
</dbReference>
<evidence type="ECO:0000313" key="2">
    <source>
        <dbReference type="Proteomes" id="UP001431783"/>
    </source>
</evidence>
<sequence>MAQITGKYEFVKSEGFREHLISLGVPIDRVQELENMTGINEFTQNGDKISMVIHGDPKYQSELILGQEVDEKVDGGLIVKNSAYLDGNKLIVKSKLPNGKLQTKIHTFSGTGLTVEFQVEDPATPNAVRVFKRL</sequence>
<comment type="caution">
    <text evidence="1">The sequence shown here is derived from an EMBL/GenBank/DDBJ whole genome shotgun (WGS) entry which is preliminary data.</text>
</comment>
<proteinExistence type="predicted"/>
<dbReference type="Pfam" id="PF14651">
    <property type="entry name" value="Lipocalin_7"/>
    <property type="match status" value="1"/>
</dbReference>
<reference evidence="1 2" key="1">
    <citation type="submission" date="2023-03" db="EMBL/GenBank/DDBJ databases">
        <title>Genome insight into feeding habits of ladybird beetles.</title>
        <authorList>
            <person name="Li H.-S."/>
            <person name="Huang Y.-H."/>
            <person name="Pang H."/>
        </authorList>
    </citation>
    <scope>NUCLEOTIDE SEQUENCE [LARGE SCALE GENOMIC DNA]</scope>
    <source>
        <strain evidence="1">SYSU_2023b</strain>
        <tissue evidence="1">Whole body</tissue>
    </source>
</reference>
<gene>
    <name evidence="1" type="ORF">WA026_010663</name>
</gene>
<dbReference type="EMBL" id="JARQZJ010000095">
    <property type="protein sequence ID" value="KAK9885152.1"/>
    <property type="molecule type" value="Genomic_DNA"/>
</dbReference>
<dbReference type="Gene3D" id="2.40.128.20">
    <property type="match status" value="1"/>
</dbReference>
<protein>
    <submittedName>
        <fullName evidence="1">Uncharacterized protein</fullName>
    </submittedName>
</protein>
<organism evidence="1 2">
    <name type="scientific">Henosepilachna vigintioctopunctata</name>
    <dbReference type="NCBI Taxonomy" id="420089"/>
    <lineage>
        <taxon>Eukaryota</taxon>
        <taxon>Metazoa</taxon>
        <taxon>Ecdysozoa</taxon>
        <taxon>Arthropoda</taxon>
        <taxon>Hexapoda</taxon>
        <taxon>Insecta</taxon>
        <taxon>Pterygota</taxon>
        <taxon>Neoptera</taxon>
        <taxon>Endopterygota</taxon>
        <taxon>Coleoptera</taxon>
        <taxon>Polyphaga</taxon>
        <taxon>Cucujiformia</taxon>
        <taxon>Coccinelloidea</taxon>
        <taxon>Coccinellidae</taxon>
        <taxon>Epilachninae</taxon>
        <taxon>Epilachnini</taxon>
        <taxon>Henosepilachna</taxon>
    </lineage>
</organism>
<dbReference type="SUPFAM" id="SSF50814">
    <property type="entry name" value="Lipocalins"/>
    <property type="match status" value="1"/>
</dbReference>
<name>A0AAW1UYR4_9CUCU</name>
<dbReference type="AlphaFoldDB" id="A0AAW1UYR4"/>
<keyword evidence="2" id="KW-1185">Reference proteome</keyword>
<evidence type="ECO:0000313" key="1">
    <source>
        <dbReference type="EMBL" id="KAK9885152.1"/>
    </source>
</evidence>
<dbReference type="Proteomes" id="UP001431783">
    <property type="component" value="Unassembled WGS sequence"/>
</dbReference>
<accession>A0AAW1UYR4</accession>